<dbReference type="SUPFAM" id="SSF56219">
    <property type="entry name" value="DNase I-like"/>
    <property type="match status" value="1"/>
</dbReference>
<dbReference type="GO" id="GO:0000175">
    <property type="term" value="F:3'-5'-RNA exonuclease activity"/>
    <property type="evidence" value="ECO:0007669"/>
    <property type="project" value="TreeGrafter"/>
</dbReference>
<dbReference type="AlphaFoldDB" id="A0A0W0ZJR3"/>
<keyword evidence="4" id="KW-1185">Reference proteome</keyword>
<keyword evidence="3" id="KW-0378">Hydrolase</keyword>
<dbReference type="PATRIC" id="fig|947033.5.peg.2577"/>
<dbReference type="EMBL" id="LNYY01000019">
    <property type="protein sequence ID" value="KTD69272.1"/>
    <property type="molecule type" value="Genomic_DNA"/>
</dbReference>
<evidence type="ECO:0000313" key="3">
    <source>
        <dbReference type="EMBL" id="KTD69272.1"/>
    </source>
</evidence>
<name>A0A0W0ZJR3_9GAMM</name>
<dbReference type="InterPro" id="IPR050410">
    <property type="entry name" value="CCR4/nocturin_mRNA_transcr"/>
</dbReference>
<keyword evidence="3" id="KW-0255">Endonuclease</keyword>
<reference evidence="3 4" key="1">
    <citation type="submission" date="2015-11" db="EMBL/GenBank/DDBJ databases">
        <title>Genomic analysis of 38 Legionella species identifies large and diverse effector repertoires.</title>
        <authorList>
            <person name="Burstein D."/>
            <person name="Amaro F."/>
            <person name="Zusman T."/>
            <person name="Lifshitz Z."/>
            <person name="Cohen O."/>
            <person name="Gilbert J.A."/>
            <person name="Pupko T."/>
            <person name="Shuman H.A."/>
            <person name="Segal G."/>
        </authorList>
    </citation>
    <scope>NUCLEOTIDE SEQUENCE [LARGE SCALE GENOMIC DNA]</scope>
    <source>
        <strain evidence="3 4">IMVS3376</strain>
    </source>
</reference>
<dbReference type="Pfam" id="PF03372">
    <property type="entry name" value="Exo_endo_phos"/>
    <property type="match status" value="1"/>
</dbReference>
<dbReference type="GO" id="GO:0004519">
    <property type="term" value="F:endonuclease activity"/>
    <property type="evidence" value="ECO:0007669"/>
    <property type="project" value="UniProtKB-KW"/>
</dbReference>
<protein>
    <submittedName>
        <fullName evidence="3">Endonuclease/Exonuclease/phosphatase family protein</fullName>
    </submittedName>
</protein>
<dbReference type="PANTHER" id="PTHR12121:SF34">
    <property type="entry name" value="PROTEIN ANGEL"/>
    <property type="match status" value="1"/>
</dbReference>
<feature type="domain" description="Endonuclease/exonuclease/phosphatase" evidence="2">
    <location>
        <begin position="78"/>
        <end position="339"/>
    </location>
</feature>
<comment type="caution">
    <text evidence="3">The sequence shown here is derived from an EMBL/GenBank/DDBJ whole genome shotgun (WGS) entry which is preliminary data.</text>
</comment>
<gene>
    <name evidence="3" type="ORF">Lste_2430</name>
</gene>
<dbReference type="PANTHER" id="PTHR12121">
    <property type="entry name" value="CARBON CATABOLITE REPRESSOR PROTEIN 4"/>
    <property type="match status" value="1"/>
</dbReference>
<organism evidence="3 4">
    <name type="scientific">Legionella steelei</name>
    <dbReference type="NCBI Taxonomy" id="947033"/>
    <lineage>
        <taxon>Bacteria</taxon>
        <taxon>Pseudomonadati</taxon>
        <taxon>Pseudomonadota</taxon>
        <taxon>Gammaproteobacteria</taxon>
        <taxon>Legionellales</taxon>
        <taxon>Legionellaceae</taxon>
        <taxon>Legionella</taxon>
    </lineage>
</organism>
<evidence type="ECO:0000313" key="4">
    <source>
        <dbReference type="Proteomes" id="UP000054926"/>
    </source>
</evidence>
<keyword evidence="3" id="KW-0540">Nuclease</keyword>
<proteinExistence type="predicted"/>
<dbReference type="Proteomes" id="UP000054926">
    <property type="component" value="Unassembled WGS sequence"/>
</dbReference>
<evidence type="ECO:0000259" key="2">
    <source>
        <dbReference type="Pfam" id="PF03372"/>
    </source>
</evidence>
<dbReference type="InterPro" id="IPR036691">
    <property type="entry name" value="Endo/exonu/phosph_ase_sf"/>
</dbReference>
<keyword evidence="3" id="KW-0269">Exonuclease</keyword>
<feature type="chain" id="PRO_5006918778" evidence="1">
    <location>
        <begin position="26"/>
        <end position="357"/>
    </location>
</feature>
<dbReference type="InterPro" id="IPR005135">
    <property type="entry name" value="Endo/exonuclease/phosphatase"/>
</dbReference>
<dbReference type="Gene3D" id="3.60.10.10">
    <property type="entry name" value="Endonuclease/exonuclease/phosphatase"/>
    <property type="match status" value="1"/>
</dbReference>
<accession>A0A0W0ZJR3</accession>
<keyword evidence="1" id="KW-0732">Signal</keyword>
<feature type="signal peptide" evidence="1">
    <location>
        <begin position="1"/>
        <end position="25"/>
    </location>
</feature>
<dbReference type="RefSeq" id="WP_058511222.1">
    <property type="nucleotide sequence ID" value="NZ_LNYY01000019.1"/>
</dbReference>
<evidence type="ECO:0000256" key="1">
    <source>
        <dbReference type="SAM" id="SignalP"/>
    </source>
</evidence>
<sequence length="357" mass="40390">MRKQLLCKRTLVALCMLLCNTLVYSGSPLQTTAHISPKLVNMTANSTAKNSLISMKKRQCHQSNSSKITKKPNLFVMSLNVLAPCWASPDFYSPAIAPYLDTKARRQQIIHFLNSISDKADIIALQETTANEFNYYKEALESKFYSFQAYHDKDYWSDWISPDIPWEPNGVAIFVKKSTFSQVSFQDLALTNDGNHSAYFEGALCSTGEKIRAASIHLDTALDSNRYLELSTLMTLMPPASDVYDIIAGDFNYGTQSAPIQEVLVNNHFIDVFYFLNKEEWTHPFDNQGDINSGIIDHIISRNLTPIDGQVISSNLWELYPNDEDLRAIGNLKLTGSDHFPLYTILNMDNNQTQRKS</sequence>